<organism evidence="1">
    <name type="scientific">hydrothermal vent metagenome</name>
    <dbReference type="NCBI Taxonomy" id="652676"/>
    <lineage>
        <taxon>unclassified sequences</taxon>
        <taxon>metagenomes</taxon>
        <taxon>ecological metagenomes</taxon>
    </lineage>
</organism>
<name>A0A3B0SCQ6_9ZZZZ</name>
<dbReference type="EMBL" id="UOEI01000117">
    <property type="protein sequence ID" value="VAV94133.1"/>
    <property type="molecule type" value="Genomic_DNA"/>
</dbReference>
<accession>A0A3B0SCQ6</accession>
<protein>
    <submittedName>
        <fullName evidence="1">Uncharacterized protein</fullName>
    </submittedName>
</protein>
<gene>
    <name evidence="1" type="ORF">MNBD_ACTINO01-492</name>
</gene>
<proteinExistence type="predicted"/>
<dbReference type="PROSITE" id="PS51257">
    <property type="entry name" value="PROKAR_LIPOPROTEIN"/>
    <property type="match status" value="1"/>
</dbReference>
<reference evidence="1" key="1">
    <citation type="submission" date="2018-06" db="EMBL/GenBank/DDBJ databases">
        <authorList>
            <person name="Zhirakovskaya E."/>
        </authorList>
    </citation>
    <scope>NUCLEOTIDE SEQUENCE</scope>
</reference>
<dbReference type="AlphaFoldDB" id="A0A3B0SCQ6"/>
<sequence>MVRILALAIVVAVFAAACSSSEPAATGHDTPERAVVAWFEAIDNGDVASASKSILPDSLALILGIENSLSADTTALYLVEGVPFELQTGYWRSFAEGFSDFASRPVSTLTVGQATQFTSEGVEFASVPISSGPTTESVLITRMLGDGSWVVDMVASLGDGFANLLLRTFENLPEGENADIVRAAYAETVVPSLWAAMADGSFGEDFARSALAVIDVVERGSVPSDG</sequence>
<evidence type="ECO:0000313" key="1">
    <source>
        <dbReference type="EMBL" id="VAV94133.1"/>
    </source>
</evidence>